<accession>A0A512D7F9</accession>
<comment type="caution">
    <text evidence="1">The sequence shown here is derived from an EMBL/GenBank/DDBJ whole genome shotgun (WGS) entry which is preliminary data.</text>
</comment>
<protein>
    <submittedName>
        <fullName evidence="1">Uncharacterized protein</fullName>
    </submittedName>
</protein>
<evidence type="ECO:0000313" key="2">
    <source>
        <dbReference type="Proteomes" id="UP000321181"/>
    </source>
</evidence>
<dbReference type="AlphaFoldDB" id="A0A512D7F9"/>
<proteinExistence type="predicted"/>
<dbReference type="EMBL" id="BJYY01000001">
    <property type="protein sequence ID" value="GEO32327.1"/>
    <property type="molecule type" value="Genomic_DNA"/>
</dbReference>
<name>A0A512D7F9_9CELL</name>
<sequence>MTEHVTIEGHSYVVKSDHRDGTALKSQWTVPVPDEHEAFRTSVVNSWHRAGSGWGLHLDQDSVAKLGESARAYGSAADLYVAFFQLGDICHGYPSDPLRSSREIPPAHVQRDWLDRNLLRPATVRKIGRGLRCKP</sequence>
<gene>
    <name evidence="1" type="ORF">CAE01nite_00520</name>
</gene>
<dbReference type="Proteomes" id="UP000321181">
    <property type="component" value="Unassembled WGS sequence"/>
</dbReference>
<organism evidence="1 2">
    <name type="scientific">Cellulomonas aerilata</name>
    <dbReference type="NCBI Taxonomy" id="515326"/>
    <lineage>
        <taxon>Bacteria</taxon>
        <taxon>Bacillati</taxon>
        <taxon>Actinomycetota</taxon>
        <taxon>Actinomycetes</taxon>
        <taxon>Micrococcales</taxon>
        <taxon>Cellulomonadaceae</taxon>
        <taxon>Cellulomonas</taxon>
    </lineage>
</organism>
<reference evidence="1 2" key="1">
    <citation type="submission" date="2019-07" db="EMBL/GenBank/DDBJ databases">
        <title>Whole genome shotgun sequence of Cellulomonas aerilata NBRC 106308.</title>
        <authorList>
            <person name="Hosoyama A."/>
            <person name="Uohara A."/>
            <person name="Ohji S."/>
            <person name="Ichikawa N."/>
        </authorList>
    </citation>
    <scope>NUCLEOTIDE SEQUENCE [LARGE SCALE GENOMIC DNA]</scope>
    <source>
        <strain evidence="1 2">NBRC 106308</strain>
    </source>
</reference>
<evidence type="ECO:0000313" key="1">
    <source>
        <dbReference type="EMBL" id="GEO32327.1"/>
    </source>
</evidence>
<keyword evidence="2" id="KW-1185">Reference proteome</keyword>